<name>A0ABS3WRB9_9ACTN</name>
<dbReference type="PANTHER" id="PTHR45982">
    <property type="entry name" value="REGULATOR OF CHROMOSOME CONDENSATION"/>
    <property type="match status" value="1"/>
</dbReference>
<dbReference type="InterPro" id="IPR051553">
    <property type="entry name" value="Ran_GTPase-activating"/>
</dbReference>
<gene>
    <name evidence="3" type="ORF">JW592_09300</name>
</gene>
<protein>
    <recommendedName>
        <fullName evidence="2">DUF11 domain-containing protein</fullName>
    </recommendedName>
</protein>
<feature type="domain" description="DUF11" evidence="2">
    <location>
        <begin position="652"/>
        <end position="747"/>
    </location>
</feature>
<evidence type="ECO:0000256" key="1">
    <source>
        <dbReference type="SAM" id="MobiDB-lite"/>
    </source>
</evidence>
<reference evidence="3 4" key="1">
    <citation type="submission" date="2021-02" db="EMBL/GenBank/DDBJ databases">
        <title>Streptomyces spirodelae sp. nov., isolated from duckweed.</title>
        <authorList>
            <person name="Saimee Y."/>
            <person name="Duangmal K."/>
        </authorList>
    </citation>
    <scope>NUCLEOTIDE SEQUENCE [LARGE SCALE GENOMIC DNA]</scope>
    <source>
        <strain evidence="3 4">DW4-2</strain>
    </source>
</reference>
<feature type="region of interest" description="Disordered" evidence="1">
    <location>
        <begin position="477"/>
        <end position="506"/>
    </location>
</feature>
<dbReference type="EMBL" id="JAFFZN010000006">
    <property type="protein sequence ID" value="MBO8185657.1"/>
    <property type="molecule type" value="Genomic_DNA"/>
</dbReference>
<dbReference type="SUPFAM" id="SSF50985">
    <property type="entry name" value="RCC1/BLIP-II"/>
    <property type="match status" value="1"/>
</dbReference>
<keyword evidence="4" id="KW-1185">Reference proteome</keyword>
<dbReference type="PANTHER" id="PTHR45982:SF1">
    <property type="entry name" value="REGULATOR OF CHROMOSOME CONDENSATION"/>
    <property type="match status" value="1"/>
</dbReference>
<organism evidence="3 4">
    <name type="scientific">Streptomyces spirodelae</name>
    <dbReference type="NCBI Taxonomy" id="2812904"/>
    <lineage>
        <taxon>Bacteria</taxon>
        <taxon>Bacillati</taxon>
        <taxon>Actinomycetota</taxon>
        <taxon>Actinomycetes</taxon>
        <taxon>Kitasatosporales</taxon>
        <taxon>Streptomycetaceae</taxon>
        <taxon>Streptomyces</taxon>
    </lineage>
</organism>
<evidence type="ECO:0000259" key="2">
    <source>
        <dbReference type="Pfam" id="PF01345"/>
    </source>
</evidence>
<sequence length="1391" mass="144323">MATGETTGEAPLRAGRVVMRGSHTWVPPEIIRGGVTCLASADENWNIAVRHGRVVEWDTSKVIHWFPDEHQGSIVAVTAGGSDLAAALSSTGEVIAWGRAGLPEMVDSSMPQGVRNGKASAIAAGPDHLVAIVAGSVYRWGDWESQGRVHVVFAATEGEAAVEVATGQDHTLVRTSKNRLVSWQKDAGDAVLRPPQEVLAAKVSAVSAFGRLGMALTEGGHAYSWGFGISTVRNRPLCISEPKVSAIAAGHYAFLEKADSPLCLAGDTPGGDPDDVNAVFPGASVVTGKPYVLKRVGFGTPVLRLSGGGSPSVLALAPATDAELTLQEAYAFPAAVQRGSDLGFQWRVDNGGPARATGIQVTVHLPPEVTLHPKHQDAVHRGAITDLGGGTYRFRTDDLEPEEDGWTVPLMTKVAAGAAGRITATADVTAGNISDPAPPLSISADVMAEGDKWDSSDDSDLWKLIGQLPALLVFLGLPGGGPSSQPSNSKPERNKNKKDKKNKLTTLQLDASANVSEPAAGTDLVMTWTLKNTGRKNEAESPSVTITVPTGLTVTNAEPAKGTVKGTAEGGARGAAKVLGKRSVLFRPGSLGTGKEVEVEITARVADDPPASVKAVGTAAAYNAAPTGHTLTVTPRRKVALHLPQGKATPWKVQPGKDISFAWSLTNHGPSVARNTELRVTVPKGLGNVTVTADGEPLTITEENNNQLVAKVSDLKKDATVELAVKGRTSKNATSDLTTAVEITADDAGNGVRDSVTAALQTVLEVAGKVVGKAAAGAYATYMWTVRNATDVAATDVRLRMAAPPSGQARLETSAPPATSTDGWVSWELGTVQGKSSTHAIACFLISPDQSGRQLGPTAARVEAANADEVSVKDEPRADIAENATLIVRPLDYGQVAVGIGEAADFTWSLRNEGADATDVTVTVRPPAELTGARVALGGGVDGTVDGDTVKYARVRSGEECEIRLTGTLDAPRPGACTAHAEVTYQGRAVSSVACTRMAISDASLTVTAAKRNPATVEAGSSAILRWTVSRAGRGPLQSTYVVIDVPDKIEVTAVVVDGHAVPIRHGRQVAPIDPESTEPVTVLISVETADDLREGPVSFTATPVWEGAPARVSTAPVTVTVVRTAVVDLRVQPSIPDPAIAGRDTQLVWEVENIGPSSSSDLVLTLPAVDGCHLLSATVGTRPAVCHPPQEEAEKGALNSEPKAWTIEVGALGSGERTQVAAKIAVAADAAAGHRSVTAALSGKDPAVSSGARGPLVVKRMAQVTATPTSVPASCRAGDQVPYVWTLENDGPSIASVVFTVTVRGEKTKVTIPPAQAGGATVTTSPAATELTWTLTTPLEPHDSKPLPFIAQTDSTTGQLVVTTQLTVNQQPVTRPDAFYTKVTPPPANP</sequence>
<evidence type="ECO:0000313" key="3">
    <source>
        <dbReference type="EMBL" id="MBO8185657.1"/>
    </source>
</evidence>
<dbReference type="Proteomes" id="UP001518976">
    <property type="component" value="Unassembled WGS sequence"/>
</dbReference>
<feature type="domain" description="DUF11" evidence="2">
    <location>
        <begin position="334"/>
        <end position="437"/>
    </location>
</feature>
<dbReference type="InterPro" id="IPR009091">
    <property type="entry name" value="RCC1/BLIP-II"/>
</dbReference>
<evidence type="ECO:0000313" key="4">
    <source>
        <dbReference type="Proteomes" id="UP001518976"/>
    </source>
</evidence>
<dbReference type="Pfam" id="PF01345">
    <property type="entry name" value="DUF11"/>
    <property type="match status" value="3"/>
</dbReference>
<feature type="domain" description="DUF11" evidence="2">
    <location>
        <begin position="507"/>
        <end position="610"/>
    </location>
</feature>
<proteinExistence type="predicted"/>
<comment type="caution">
    <text evidence="3">The sequence shown here is derived from an EMBL/GenBank/DDBJ whole genome shotgun (WGS) entry which is preliminary data.</text>
</comment>
<accession>A0ABS3WRB9</accession>
<dbReference type="RefSeq" id="WP_209264467.1">
    <property type="nucleotide sequence ID" value="NZ_JAFFZN010000006.1"/>
</dbReference>
<dbReference type="Gene3D" id="2.130.10.30">
    <property type="entry name" value="Regulator of chromosome condensation 1/beta-lactamase-inhibitor protein II"/>
    <property type="match status" value="1"/>
</dbReference>
<dbReference type="InterPro" id="IPR001434">
    <property type="entry name" value="OmcB-like_DUF11"/>
</dbReference>